<dbReference type="InterPro" id="IPR009387">
    <property type="entry name" value="HigB-2"/>
</dbReference>
<dbReference type="PIRSF" id="PIRSF039032">
    <property type="entry name" value="HigB-2"/>
    <property type="match status" value="1"/>
</dbReference>
<dbReference type="Pfam" id="PF06296">
    <property type="entry name" value="RelE"/>
    <property type="match status" value="1"/>
</dbReference>
<evidence type="ECO:0008006" key="3">
    <source>
        <dbReference type="Google" id="ProtNLM"/>
    </source>
</evidence>
<name>A0A4R5DVZ0_9BACT</name>
<proteinExistence type="predicted"/>
<dbReference type="InterPro" id="IPR035093">
    <property type="entry name" value="RelE/ParE_toxin_dom_sf"/>
</dbReference>
<reference evidence="1 2" key="1">
    <citation type="submission" date="2019-03" db="EMBL/GenBank/DDBJ databases">
        <title>Dyadobacter AR-3-6 sp. nov., isolated from arctic soil.</title>
        <authorList>
            <person name="Chaudhary D.K."/>
        </authorList>
    </citation>
    <scope>NUCLEOTIDE SEQUENCE [LARGE SCALE GENOMIC DNA]</scope>
    <source>
        <strain evidence="1 2">AR-3-6</strain>
    </source>
</reference>
<protein>
    <recommendedName>
        <fullName evidence="3">Addiction module toxin RelE</fullName>
    </recommendedName>
</protein>
<evidence type="ECO:0000313" key="1">
    <source>
        <dbReference type="EMBL" id="TDE16754.1"/>
    </source>
</evidence>
<dbReference type="RefSeq" id="WP_131958286.1">
    <property type="nucleotide sequence ID" value="NZ_SMFL01000003.1"/>
</dbReference>
<dbReference type="AlphaFoldDB" id="A0A4R5DVZ0"/>
<evidence type="ECO:0000313" key="2">
    <source>
        <dbReference type="Proteomes" id="UP000294850"/>
    </source>
</evidence>
<gene>
    <name evidence="1" type="ORF">E0F88_11055</name>
</gene>
<dbReference type="EMBL" id="SMFL01000003">
    <property type="protein sequence ID" value="TDE16754.1"/>
    <property type="molecule type" value="Genomic_DNA"/>
</dbReference>
<dbReference type="OrthoDB" id="1364255at2"/>
<sequence length="111" mass="12599">MSFEIIVVESFEKQIKRLAKKYKSLKEDIKPLFGSLENNPIQGDYLGNDCYKIRLGISSKGKGKRGGSRVIFCVKVVNQKVYLLSIYDKSEKENLEDSELLILLKLAGILN</sequence>
<dbReference type="Proteomes" id="UP000294850">
    <property type="component" value="Unassembled WGS sequence"/>
</dbReference>
<keyword evidence="2" id="KW-1185">Reference proteome</keyword>
<comment type="caution">
    <text evidence="1">The sequence shown here is derived from an EMBL/GenBank/DDBJ whole genome shotgun (WGS) entry which is preliminary data.</text>
</comment>
<accession>A0A4R5DVZ0</accession>
<dbReference type="Gene3D" id="3.30.2310.20">
    <property type="entry name" value="RelE-like"/>
    <property type="match status" value="1"/>
</dbReference>
<organism evidence="1 2">
    <name type="scientific">Dyadobacter psychrotolerans</name>
    <dbReference type="NCBI Taxonomy" id="2541721"/>
    <lineage>
        <taxon>Bacteria</taxon>
        <taxon>Pseudomonadati</taxon>
        <taxon>Bacteroidota</taxon>
        <taxon>Cytophagia</taxon>
        <taxon>Cytophagales</taxon>
        <taxon>Spirosomataceae</taxon>
        <taxon>Dyadobacter</taxon>
    </lineage>
</organism>